<name>A0A3A4R7H9_9BACT</name>
<gene>
    <name evidence="1" type="ORF">C4541_03145</name>
</gene>
<dbReference type="EMBL" id="QZJZ01000020">
    <property type="protein sequence ID" value="RJP60902.1"/>
    <property type="molecule type" value="Genomic_DNA"/>
</dbReference>
<proteinExistence type="predicted"/>
<sequence length="109" mass="12537">MDVTVITYKAPIKNTDITENLELATLICEILFGETTTTLATYYKHVIEKNTLAIYTKDLIGNYFARLVYGLLTIDFTPNYLTLIGRNDYTSFLNSLHKTEEVEKNDCER</sequence>
<protein>
    <submittedName>
        <fullName evidence="1">Uncharacterized protein</fullName>
    </submittedName>
</protein>
<evidence type="ECO:0000313" key="2">
    <source>
        <dbReference type="Proteomes" id="UP000266426"/>
    </source>
</evidence>
<dbReference type="Proteomes" id="UP000266426">
    <property type="component" value="Unassembled WGS sequence"/>
</dbReference>
<comment type="caution">
    <text evidence="1">The sequence shown here is derived from an EMBL/GenBank/DDBJ whole genome shotgun (WGS) entry which is preliminary data.</text>
</comment>
<evidence type="ECO:0000313" key="1">
    <source>
        <dbReference type="EMBL" id="RJP60902.1"/>
    </source>
</evidence>
<accession>A0A3A4R7H9</accession>
<organism evidence="1 2">
    <name type="scientific">Candidatus Auribacter fodinae</name>
    <dbReference type="NCBI Taxonomy" id="2093366"/>
    <lineage>
        <taxon>Bacteria</taxon>
        <taxon>Pseudomonadati</taxon>
        <taxon>Candidatus Auribacterota</taxon>
        <taxon>Candidatus Auribacteria</taxon>
        <taxon>Candidatus Auribacterales</taxon>
        <taxon>Candidatus Auribacteraceae</taxon>
        <taxon>Candidatus Auribacter</taxon>
    </lineage>
</organism>
<reference evidence="1 2" key="1">
    <citation type="journal article" date="2017" name="ISME J.">
        <title>Energy and carbon metabolisms in a deep terrestrial subsurface fluid microbial community.</title>
        <authorList>
            <person name="Momper L."/>
            <person name="Jungbluth S.P."/>
            <person name="Lee M.D."/>
            <person name="Amend J.P."/>
        </authorList>
    </citation>
    <scope>NUCLEOTIDE SEQUENCE [LARGE SCALE GENOMIC DNA]</scope>
    <source>
        <strain evidence="1">SURF_26</strain>
    </source>
</reference>
<dbReference type="AlphaFoldDB" id="A0A3A4R7H9"/>